<accession>A0A0P1LYE4</accession>
<accession>A0A0S4MV96</accession>
<name>A0A0P1N0I9_9BACT</name>
<protein>
    <submittedName>
        <fullName evidence="2">Uncharacterized protein</fullName>
    </submittedName>
</protein>
<reference evidence="1 4" key="2">
    <citation type="submission" date="2015-11" db="EMBL/GenBank/DDBJ databases">
        <authorList>
            <person name="Varghese N."/>
        </authorList>
    </citation>
    <scope>NUCLEOTIDE SEQUENCE [LARGE SCALE GENOMIC DNA]</scope>
    <source>
        <strain evidence="1 4">JGI-8</strain>
    </source>
</reference>
<evidence type="ECO:0000313" key="3">
    <source>
        <dbReference type="Proteomes" id="UP000182011"/>
    </source>
</evidence>
<proteinExistence type="predicted"/>
<dbReference type="AlphaFoldDB" id="A0A0P1N0I9"/>
<gene>
    <name evidence="2" type="ORF">JGI4_00248</name>
    <name evidence="1" type="ORF">JGI8_02147</name>
</gene>
<accession>A0A0P1N0I9</accession>
<accession>A0A0N7MUS5</accession>
<accession>A0A0N7MVB1</accession>
<dbReference type="Proteomes" id="UP000182011">
    <property type="component" value="Unassembled WGS sequence"/>
</dbReference>
<dbReference type="EMBL" id="FAOP01000002">
    <property type="protein sequence ID" value="CUU01341.1"/>
    <property type="molecule type" value="Genomic_DNA"/>
</dbReference>
<evidence type="ECO:0000313" key="2">
    <source>
        <dbReference type="EMBL" id="CUU01341.1"/>
    </source>
</evidence>
<organism evidence="2 3">
    <name type="scientific">Candidatus Kryptonium thompsonii</name>
    <dbReference type="NCBI Taxonomy" id="1633631"/>
    <lineage>
        <taxon>Bacteria</taxon>
        <taxon>Pseudomonadati</taxon>
        <taxon>Candidatus Kryptoniota</taxon>
        <taxon>Candidatus Kryptonium</taxon>
    </lineage>
</organism>
<accession>A0A0P1MJ27</accession>
<reference evidence="2 3" key="1">
    <citation type="submission" date="2015-11" db="EMBL/GenBank/DDBJ databases">
        <authorList>
            <person name="Zhang Y."/>
            <person name="Guo Z."/>
        </authorList>
    </citation>
    <scope>NUCLEOTIDE SEQUENCE [LARGE SCALE GENOMIC DNA]</scope>
    <source>
        <strain evidence="2">JGI-4</strain>
    </source>
</reference>
<evidence type="ECO:0000313" key="1">
    <source>
        <dbReference type="EMBL" id="CUS95347.1"/>
    </source>
</evidence>
<sequence>MKLLKFVFIVLFVAVNIAMGQGYGLEFRIELEKDVFFEGEEIIITTYLENRGNEEVEVENFTLGTAYEGVMTFILSNSEGDTVKLPLVFLTDLRSILERVSPGETIVCFTNGELNSMFDYPFSELPVGDYTLVARFDSYIVKNGRRERIILTSNAVHFKIIPPEGKEKEAYDFYFKYLLGNFDIRREGSKGLSRRGELVDKKNMSKEDFIKGLESFLKRFPESIYAPVVMKKLAIAYSLAGGSNKSYDENLIDIAIKYPNSYTAWCVLRSICLGKFVTKENKSFPNIYRERWDLVREFSERYPDTRIGKVCKEILDGRIELRNRGASLVRVRR</sequence>
<dbReference type="EMBL" id="CZVI01000070">
    <property type="protein sequence ID" value="CUS95347.1"/>
    <property type="molecule type" value="Genomic_DNA"/>
</dbReference>
<dbReference type="Proteomes" id="UP000182200">
    <property type="component" value="Unassembled WGS sequence"/>
</dbReference>
<keyword evidence="4" id="KW-1185">Reference proteome</keyword>
<evidence type="ECO:0000313" key="4">
    <source>
        <dbReference type="Proteomes" id="UP000182200"/>
    </source>
</evidence>
<dbReference type="RefSeq" id="WP_075426894.1">
    <property type="nucleotide sequence ID" value="NZ_CZVI01000070.1"/>
</dbReference>
<accession>A0A0P1MJ04</accession>